<dbReference type="InterPro" id="IPR022476">
    <property type="entry name" value="Spore_YabP/YqfC"/>
</dbReference>
<gene>
    <name evidence="1" type="ORF">H8790_09890</name>
</gene>
<reference evidence="1 2" key="1">
    <citation type="submission" date="2020-08" db="EMBL/GenBank/DDBJ databases">
        <authorList>
            <person name="Liu C."/>
            <person name="Sun Q."/>
        </authorList>
    </citation>
    <scope>NUCLEOTIDE SEQUENCE [LARGE SCALE GENOMIC DNA]</scope>
    <source>
        <strain evidence="1 2">NSJ-62</strain>
    </source>
</reference>
<accession>A0A7G9B2J4</accession>
<dbReference type="KEGG" id="ohi:H8790_09890"/>
<dbReference type="EMBL" id="CP060490">
    <property type="protein sequence ID" value="QNL43775.1"/>
    <property type="molecule type" value="Genomic_DNA"/>
</dbReference>
<dbReference type="Pfam" id="PF07873">
    <property type="entry name" value="YabP"/>
    <property type="match status" value="1"/>
</dbReference>
<dbReference type="Proteomes" id="UP000515960">
    <property type="component" value="Chromosome"/>
</dbReference>
<proteinExistence type="predicted"/>
<protein>
    <submittedName>
        <fullName evidence="1">Sporulation protein</fullName>
    </submittedName>
</protein>
<evidence type="ECO:0000313" key="1">
    <source>
        <dbReference type="EMBL" id="QNL43775.1"/>
    </source>
</evidence>
<name>A0A7G9B2J4_9FIRM</name>
<organism evidence="1 2">
    <name type="scientific">Oscillibacter hominis</name>
    <dbReference type="NCBI Taxonomy" id="2763056"/>
    <lineage>
        <taxon>Bacteria</taxon>
        <taxon>Bacillati</taxon>
        <taxon>Bacillota</taxon>
        <taxon>Clostridia</taxon>
        <taxon>Eubacteriales</taxon>
        <taxon>Oscillospiraceae</taxon>
        <taxon>Oscillibacter</taxon>
    </lineage>
</organism>
<keyword evidence="2" id="KW-1185">Reference proteome</keyword>
<evidence type="ECO:0000313" key="2">
    <source>
        <dbReference type="Proteomes" id="UP000515960"/>
    </source>
</evidence>
<dbReference type="AlphaFoldDB" id="A0A7G9B2J4"/>
<dbReference type="RefSeq" id="WP_187332366.1">
    <property type="nucleotide sequence ID" value="NZ_CP060490.1"/>
</dbReference>
<sequence>MEEILARVAELFDLPGEVVAGLPHIELVGQRQLLIENHQGILSYSDSIIDVNTVGRVVRIRGERLELLAMTSEALRIGGTIAGVEFLQ</sequence>